<reference evidence="5" key="1">
    <citation type="submission" date="2020-12" db="EMBL/GenBank/DDBJ databases">
        <title>Draft genome sequence of Enterobacter spp., Lelliottia spp. and Serratia spp. isolated from drinking water reservoirs and lakes.</title>
        <authorList>
            <person name="Reitter C."/>
            <person name="Neuhaus K."/>
            <person name="Huegler M."/>
        </authorList>
    </citation>
    <scope>NUCLEOTIDE SEQUENCE</scope>
    <source>
        <strain evidence="5">TZW15</strain>
    </source>
</reference>
<evidence type="ECO:0000256" key="2">
    <source>
        <dbReference type="PROSITE-ProRule" id="PRU01091"/>
    </source>
</evidence>
<accession>A0AAP2AB76</accession>
<keyword evidence="1 2" id="KW-0238">DNA-binding</keyword>
<dbReference type="SUPFAM" id="SSF46894">
    <property type="entry name" value="C-terminal effector domain of the bipartite response regulators"/>
    <property type="match status" value="1"/>
</dbReference>
<name>A0AAP2AB76_LELAM</name>
<keyword evidence="3" id="KW-0812">Transmembrane</keyword>
<gene>
    <name evidence="5" type="ORF">I7V27_02600</name>
</gene>
<dbReference type="SMART" id="SM00862">
    <property type="entry name" value="Trans_reg_C"/>
    <property type="match status" value="1"/>
</dbReference>
<dbReference type="InterPro" id="IPR016032">
    <property type="entry name" value="Sig_transdc_resp-reg_C-effctor"/>
</dbReference>
<dbReference type="EMBL" id="JAENMS010000001">
    <property type="protein sequence ID" value="MBL5933357.1"/>
    <property type="molecule type" value="Genomic_DNA"/>
</dbReference>
<organism evidence="5 6">
    <name type="scientific">Lelliottia amnigena</name>
    <name type="common">Enterobacter amnigenus</name>
    <dbReference type="NCBI Taxonomy" id="61646"/>
    <lineage>
        <taxon>Bacteria</taxon>
        <taxon>Pseudomonadati</taxon>
        <taxon>Pseudomonadota</taxon>
        <taxon>Gammaproteobacteria</taxon>
        <taxon>Enterobacterales</taxon>
        <taxon>Enterobacteriaceae</taxon>
        <taxon>Lelliottia</taxon>
    </lineage>
</organism>
<proteinExistence type="predicted"/>
<evidence type="ECO:0000313" key="6">
    <source>
        <dbReference type="Proteomes" id="UP000653275"/>
    </source>
</evidence>
<dbReference type="GO" id="GO:0006355">
    <property type="term" value="P:regulation of DNA-templated transcription"/>
    <property type="evidence" value="ECO:0007669"/>
    <property type="project" value="InterPro"/>
</dbReference>
<dbReference type="PROSITE" id="PS51755">
    <property type="entry name" value="OMPR_PHOB"/>
    <property type="match status" value="1"/>
</dbReference>
<dbReference type="InterPro" id="IPR036388">
    <property type="entry name" value="WH-like_DNA-bd_sf"/>
</dbReference>
<keyword evidence="3" id="KW-0472">Membrane</keyword>
<dbReference type="GO" id="GO:0003677">
    <property type="term" value="F:DNA binding"/>
    <property type="evidence" value="ECO:0007669"/>
    <property type="project" value="UniProtKB-UniRule"/>
</dbReference>
<feature type="domain" description="OmpR/PhoB-type" evidence="4">
    <location>
        <begin position="9"/>
        <end position="114"/>
    </location>
</feature>
<dbReference type="RefSeq" id="WP_131488139.1">
    <property type="nucleotide sequence ID" value="NZ_JAENMR010000001.1"/>
</dbReference>
<dbReference type="Gene3D" id="1.10.10.10">
    <property type="entry name" value="Winged helix-like DNA-binding domain superfamily/Winged helix DNA-binding domain"/>
    <property type="match status" value="1"/>
</dbReference>
<evidence type="ECO:0000256" key="1">
    <source>
        <dbReference type="ARBA" id="ARBA00023125"/>
    </source>
</evidence>
<protein>
    <submittedName>
        <fullName evidence="5">Winged helix-turn-helix domain-containing protein</fullName>
    </submittedName>
</protein>
<dbReference type="InterPro" id="IPR001867">
    <property type="entry name" value="OmpR/PhoB-type_DNA-bd"/>
</dbReference>
<sequence>MTTSDDAMKKVFLINDTLLFEPDLRRLGPLEGYPNRAITLHGPVNECLLLLLEHNDQVLTQRFLFASVWEKQGAIVSTNALYQTIASIRKALKSSGLDENIIKTIPKEGFKSVAQVRTGDRDEFVLSQKASPEAALTDLSSEMTIPDNVARVAPQKTSFFASPLAYAVAGLMFILSCSVLVMTLKGNETAFENYQHIGKINDCDVYSSWREKEKSIGMFNQLSKRYPINCNTGGMVWMTLNHAQRGSSVMICDRNPQDTQAQCNSIFYRKQNDDEE</sequence>
<dbReference type="AlphaFoldDB" id="A0AAP2AB76"/>
<dbReference type="GO" id="GO:0000160">
    <property type="term" value="P:phosphorelay signal transduction system"/>
    <property type="evidence" value="ECO:0007669"/>
    <property type="project" value="InterPro"/>
</dbReference>
<comment type="caution">
    <text evidence="5">The sequence shown here is derived from an EMBL/GenBank/DDBJ whole genome shotgun (WGS) entry which is preliminary data.</text>
</comment>
<dbReference type="Proteomes" id="UP000653275">
    <property type="component" value="Unassembled WGS sequence"/>
</dbReference>
<evidence type="ECO:0000313" key="5">
    <source>
        <dbReference type="EMBL" id="MBL5933357.1"/>
    </source>
</evidence>
<feature type="DNA-binding region" description="OmpR/PhoB-type" evidence="2">
    <location>
        <begin position="9"/>
        <end position="114"/>
    </location>
</feature>
<keyword evidence="3" id="KW-1133">Transmembrane helix</keyword>
<dbReference type="Pfam" id="PF00486">
    <property type="entry name" value="Trans_reg_C"/>
    <property type="match status" value="1"/>
</dbReference>
<dbReference type="CDD" id="cd00383">
    <property type="entry name" value="trans_reg_C"/>
    <property type="match status" value="1"/>
</dbReference>
<evidence type="ECO:0000256" key="3">
    <source>
        <dbReference type="SAM" id="Phobius"/>
    </source>
</evidence>
<evidence type="ECO:0000259" key="4">
    <source>
        <dbReference type="PROSITE" id="PS51755"/>
    </source>
</evidence>
<feature type="transmembrane region" description="Helical" evidence="3">
    <location>
        <begin position="164"/>
        <end position="184"/>
    </location>
</feature>